<reference evidence="7 8" key="1">
    <citation type="journal article" date="2019" name="Nat. Microbiol.">
        <title>Mediterranean grassland soil C-N compound turnover is dependent on rainfall and depth, and is mediated by genomically divergent microorganisms.</title>
        <authorList>
            <person name="Diamond S."/>
            <person name="Andeer P.F."/>
            <person name="Li Z."/>
            <person name="Crits-Christoph A."/>
            <person name="Burstein D."/>
            <person name="Anantharaman K."/>
            <person name="Lane K.R."/>
            <person name="Thomas B.C."/>
            <person name="Pan C."/>
            <person name="Northen T.R."/>
            <person name="Banfield J.F."/>
        </authorList>
    </citation>
    <scope>NUCLEOTIDE SEQUENCE [LARGE SCALE GENOMIC DNA]</scope>
    <source>
        <strain evidence="7">WS_10</strain>
    </source>
</reference>
<evidence type="ECO:0000256" key="6">
    <source>
        <dbReference type="SAM" id="Phobius"/>
    </source>
</evidence>
<accession>A0A538U6N4</accession>
<keyword evidence="3 6" id="KW-0812">Transmembrane</keyword>
<keyword evidence="5 6" id="KW-0472">Membrane</keyword>
<dbReference type="Proteomes" id="UP000319836">
    <property type="component" value="Unassembled WGS sequence"/>
</dbReference>
<dbReference type="InterPro" id="IPR051611">
    <property type="entry name" value="ECF_transporter_component"/>
</dbReference>
<organism evidence="7 8">
    <name type="scientific">Eiseniibacteriota bacterium</name>
    <dbReference type="NCBI Taxonomy" id="2212470"/>
    <lineage>
        <taxon>Bacteria</taxon>
        <taxon>Candidatus Eiseniibacteriota</taxon>
    </lineage>
</organism>
<dbReference type="EMBL" id="VBPA01000116">
    <property type="protein sequence ID" value="TMQ71564.1"/>
    <property type="molecule type" value="Genomic_DNA"/>
</dbReference>
<keyword evidence="4 6" id="KW-1133">Transmembrane helix</keyword>
<protein>
    <submittedName>
        <fullName evidence="7">Energy-coupling factor transporter transmembrane protein EcfT</fullName>
    </submittedName>
</protein>
<gene>
    <name evidence="7" type="ORF">E6K80_05235</name>
</gene>
<dbReference type="PANTHER" id="PTHR34857">
    <property type="entry name" value="SLL0384 PROTEIN"/>
    <property type="match status" value="1"/>
</dbReference>
<evidence type="ECO:0000256" key="2">
    <source>
        <dbReference type="ARBA" id="ARBA00022475"/>
    </source>
</evidence>
<feature type="transmembrane region" description="Helical" evidence="6">
    <location>
        <begin position="105"/>
        <end position="123"/>
    </location>
</feature>
<dbReference type="CDD" id="cd16914">
    <property type="entry name" value="EcfT"/>
    <property type="match status" value="1"/>
</dbReference>
<feature type="transmembrane region" description="Helical" evidence="6">
    <location>
        <begin position="66"/>
        <end position="84"/>
    </location>
</feature>
<evidence type="ECO:0000256" key="5">
    <source>
        <dbReference type="ARBA" id="ARBA00023136"/>
    </source>
</evidence>
<name>A0A538U6N4_UNCEI</name>
<dbReference type="PANTHER" id="PTHR34857:SF2">
    <property type="entry name" value="SLL0384 PROTEIN"/>
    <property type="match status" value="1"/>
</dbReference>
<dbReference type="AlphaFoldDB" id="A0A538U6N4"/>
<keyword evidence="2" id="KW-1003">Cell membrane</keyword>
<evidence type="ECO:0000313" key="8">
    <source>
        <dbReference type="Proteomes" id="UP000319836"/>
    </source>
</evidence>
<evidence type="ECO:0000313" key="7">
    <source>
        <dbReference type="EMBL" id="TMQ71564.1"/>
    </source>
</evidence>
<dbReference type="Pfam" id="PF02361">
    <property type="entry name" value="CbiQ"/>
    <property type="match status" value="1"/>
</dbReference>
<feature type="transmembrane region" description="Helical" evidence="6">
    <location>
        <begin position="21"/>
        <end position="54"/>
    </location>
</feature>
<sequence>MERRRGARRGALVKDARAASSAVAPLLVGSLVGALVAGRLETGALCLVVAASAAWALRAPWPSGRWVVTLALSMLLGWILNLYLTPGAPLADWPRVAGRSASREGLALGALLGLRLAGAMASLQGLRAAWPGERAADALAAWLAPLERGRVPVRDLRTVVGLSLRFAPLLGAEARRIARVQDLRAGRPPRGAGEWWQRRRSAAVPTLVSALERAERVALALEARGYRSRPLDLDAGHRHPTAWGILGIAVAGVALLWRG</sequence>
<proteinExistence type="predicted"/>
<evidence type="ECO:0000256" key="3">
    <source>
        <dbReference type="ARBA" id="ARBA00022692"/>
    </source>
</evidence>
<evidence type="ECO:0000256" key="1">
    <source>
        <dbReference type="ARBA" id="ARBA00004141"/>
    </source>
</evidence>
<comment type="subcellular location">
    <subcellularLocation>
        <location evidence="1">Membrane</location>
        <topology evidence="1">Multi-pass membrane protein</topology>
    </subcellularLocation>
</comment>
<evidence type="ECO:0000256" key="4">
    <source>
        <dbReference type="ARBA" id="ARBA00022989"/>
    </source>
</evidence>
<dbReference type="InterPro" id="IPR003339">
    <property type="entry name" value="ABC/ECF_trnsptr_transmembrane"/>
</dbReference>
<dbReference type="GO" id="GO:0005886">
    <property type="term" value="C:plasma membrane"/>
    <property type="evidence" value="ECO:0007669"/>
    <property type="project" value="UniProtKB-ARBA"/>
</dbReference>
<comment type="caution">
    <text evidence="7">The sequence shown here is derived from an EMBL/GenBank/DDBJ whole genome shotgun (WGS) entry which is preliminary data.</text>
</comment>
<feature type="transmembrane region" description="Helical" evidence="6">
    <location>
        <begin position="240"/>
        <end position="257"/>
    </location>
</feature>